<accession>A0A3G4ZZ90</accession>
<feature type="region of interest" description="Disordered" evidence="1">
    <location>
        <begin position="107"/>
        <end position="129"/>
    </location>
</feature>
<dbReference type="Gene3D" id="3.40.50.300">
    <property type="entry name" value="P-loop containing nucleotide triphosphate hydrolases"/>
    <property type="match status" value="1"/>
</dbReference>
<evidence type="ECO:0000313" key="2">
    <source>
        <dbReference type="EMBL" id="AYV80237.1"/>
    </source>
</evidence>
<evidence type="ECO:0000256" key="1">
    <source>
        <dbReference type="SAM" id="MobiDB-lite"/>
    </source>
</evidence>
<gene>
    <name evidence="2" type="ORF">Gaeavirus20_2</name>
</gene>
<sequence>MSNNIEFLVDKYIPNDIEDIFEPIIQDEHITLNTESDKSWEYNYDPRKCFFHKETYAKLKKISDDDGMPHIIFYGNPGSGKKTMINLFLEMIFDKSIYKLDNSKYTVVNSGKNKNKSKSDKNKSDSKNV</sequence>
<proteinExistence type="predicted"/>
<name>A0A3G4ZZ90_9VIRU</name>
<protein>
    <submittedName>
        <fullName evidence="2">Replication factor C small subunit</fullName>
    </submittedName>
</protein>
<dbReference type="InterPro" id="IPR027417">
    <property type="entry name" value="P-loop_NTPase"/>
</dbReference>
<dbReference type="SUPFAM" id="SSF52540">
    <property type="entry name" value="P-loop containing nucleoside triphosphate hydrolases"/>
    <property type="match status" value="1"/>
</dbReference>
<feature type="compositionally biased region" description="Basic and acidic residues" evidence="1">
    <location>
        <begin position="117"/>
        <end position="129"/>
    </location>
</feature>
<dbReference type="EMBL" id="MK072218">
    <property type="protein sequence ID" value="AYV80237.1"/>
    <property type="molecule type" value="Genomic_DNA"/>
</dbReference>
<organism evidence="2">
    <name type="scientific">Gaeavirus sp</name>
    <dbReference type="NCBI Taxonomy" id="2487767"/>
    <lineage>
        <taxon>Viruses</taxon>
        <taxon>Varidnaviria</taxon>
        <taxon>Bamfordvirae</taxon>
        <taxon>Nucleocytoviricota</taxon>
        <taxon>Megaviricetes</taxon>
        <taxon>Imitervirales</taxon>
        <taxon>Mimiviridae</taxon>
        <taxon>Klosneuvirinae</taxon>
    </lineage>
</organism>
<reference evidence="2" key="1">
    <citation type="submission" date="2018-10" db="EMBL/GenBank/DDBJ databases">
        <title>Hidden diversity of soil giant viruses.</title>
        <authorList>
            <person name="Schulz F."/>
            <person name="Alteio L."/>
            <person name="Goudeau D."/>
            <person name="Ryan E.M."/>
            <person name="Malmstrom R.R."/>
            <person name="Blanchard J."/>
            <person name="Woyke T."/>
        </authorList>
    </citation>
    <scope>NUCLEOTIDE SEQUENCE</scope>
    <source>
        <strain evidence="2">GAV1</strain>
    </source>
</reference>